<name>A0A0M0K058_9EUKA</name>
<protein>
    <submittedName>
        <fullName evidence="1">Uncharacterized protein</fullName>
    </submittedName>
</protein>
<evidence type="ECO:0000313" key="2">
    <source>
        <dbReference type="Proteomes" id="UP000037460"/>
    </source>
</evidence>
<dbReference type="AlphaFoldDB" id="A0A0M0K058"/>
<evidence type="ECO:0000313" key="1">
    <source>
        <dbReference type="EMBL" id="KOO32276.1"/>
    </source>
</evidence>
<dbReference type="EMBL" id="JWZX01001812">
    <property type="protein sequence ID" value="KOO32276.1"/>
    <property type="molecule type" value="Genomic_DNA"/>
</dbReference>
<organism evidence="1 2">
    <name type="scientific">Chrysochromulina tobinii</name>
    <dbReference type="NCBI Taxonomy" id="1460289"/>
    <lineage>
        <taxon>Eukaryota</taxon>
        <taxon>Haptista</taxon>
        <taxon>Haptophyta</taxon>
        <taxon>Prymnesiophyceae</taxon>
        <taxon>Prymnesiales</taxon>
        <taxon>Chrysochromulinaceae</taxon>
        <taxon>Chrysochromulina</taxon>
    </lineage>
</organism>
<keyword evidence="2" id="KW-1185">Reference proteome</keyword>
<dbReference type="Proteomes" id="UP000037460">
    <property type="component" value="Unassembled WGS sequence"/>
</dbReference>
<gene>
    <name evidence="1" type="ORF">Ctob_012589</name>
</gene>
<proteinExistence type="predicted"/>
<accession>A0A0M0K058</accession>
<comment type="caution">
    <text evidence="1">The sequence shown here is derived from an EMBL/GenBank/DDBJ whole genome shotgun (WGS) entry which is preliminary data.</text>
</comment>
<sequence length="200" mass="20881">MSSQRARRGTADSESSSASTAAFAALLGCLPHSSAGSAAASHAAAHLLITELLAEEDAGGDSASWLHERGVGIATAHAAHWDTWHELPSCDELSDDDEVLRDATSSELPPPPCAPRLRFAGCAEPNGAVEAAVLAAPAELCGGTLIDRAHGDEGVLLDLLSYDAGTQTFVAIYDDGAIATLSHDEIRRLHRMRFVIEEAS</sequence>
<dbReference type="PROSITE" id="PS51257">
    <property type="entry name" value="PROKAR_LIPOPROTEIN"/>
    <property type="match status" value="1"/>
</dbReference>
<reference evidence="2" key="1">
    <citation type="journal article" date="2015" name="PLoS Genet.">
        <title>Genome Sequence and Transcriptome Analyses of Chrysochromulina tobin: Metabolic Tools for Enhanced Algal Fitness in the Prominent Order Prymnesiales (Haptophyceae).</title>
        <authorList>
            <person name="Hovde B.T."/>
            <person name="Deodato C.R."/>
            <person name="Hunsperger H.M."/>
            <person name="Ryken S.A."/>
            <person name="Yost W."/>
            <person name="Jha R.K."/>
            <person name="Patterson J."/>
            <person name="Monnat R.J. Jr."/>
            <person name="Barlow S.B."/>
            <person name="Starkenburg S.R."/>
            <person name="Cattolico R.A."/>
        </authorList>
    </citation>
    <scope>NUCLEOTIDE SEQUENCE</scope>
    <source>
        <strain evidence="2">CCMP291</strain>
    </source>
</reference>